<dbReference type="EMBL" id="JBBPBN010000010">
    <property type="protein sequence ID" value="KAK9030393.1"/>
    <property type="molecule type" value="Genomic_DNA"/>
</dbReference>
<name>A0ABR2SYR7_9ROSI</name>
<evidence type="ECO:0000313" key="1">
    <source>
        <dbReference type="EMBL" id="KAK9030393.1"/>
    </source>
</evidence>
<dbReference type="Proteomes" id="UP001396334">
    <property type="component" value="Unassembled WGS sequence"/>
</dbReference>
<proteinExistence type="predicted"/>
<reference evidence="1 2" key="1">
    <citation type="journal article" date="2024" name="G3 (Bethesda)">
        <title>Genome assembly of Hibiscus sabdariffa L. provides insights into metabolisms of medicinal natural products.</title>
        <authorList>
            <person name="Kim T."/>
        </authorList>
    </citation>
    <scope>NUCLEOTIDE SEQUENCE [LARGE SCALE GENOMIC DNA]</scope>
    <source>
        <strain evidence="1">TK-2024</strain>
        <tissue evidence="1">Old leaves</tissue>
    </source>
</reference>
<comment type="caution">
    <text evidence="1">The sequence shown here is derived from an EMBL/GenBank/DDBJ whole genome shotgun (WGS) entry which is preliminary data.</text>
</comment>
<accession>A0ABR2SYR7</accession>
<organism evidence="1 2">
    <name type="scientific">Hibiscus sabdariffa</name>
    <name type="common">roselle</name>
    <dbReference type="NCBI Taxonomy" id="183260"/>
    <lineage>
        <taxon>Eukaryota</taxon>
        <taxon>Viridiplantae</taxon>
        <taxon>Streptophyta</taxon>
        <taxon>Embryophyta</taxon>
        <taxon>Tracheophyta</taxon>
        <taxon>Spermatophyta</taxon>
        <taxon>Magnoliopsida</taxon>
        <taxon>eudicotyledons</taxon>
        <taxon>Gunneridae</taxon>
        <taxon>Pentapetalae</taxon>
        <taxon>rosids</taxon>
        <taxon>malvids</taxon>
        <taxon>Malvales</taxon>
        <taxon>Malvaceae</taxon>
        <taxon>Malvoideae</taxon>
        <taxon>Hibiscus</taxon>
    </lineage>
</organism>
<keyword evidence="2" id="KW-1185">Reference proteome</keyword>
<protein>
    <submittedName>
        <fullName evidence="1">Uncharacterized protein</fullName>
    </submittedName>
</protein>
<sequence>MTWSECRSPLAVKTHGKLRRKSHLHFSCLPSSLAFVGGIDANFGTSTPFRSKPRPCVARFLSFEGRRNSRRNSRFSCNGKLRLSPLHSPLSTLQLASPLSPVEEVNNRYGRDLLLLVNDRDDNTVSPHQIIYHEGKFLVALEDLKPVHDHFLNKMHSWRETGLHDENSWFNFVEADIRNLLKNVLRILFNGIDKGTYNDLHADLATNILISNSGEHVKLLPLSVTPNSGVDLDQLRILVSKMIGLPFKLTEISKNSRFNLPGELSTLLSLLNNNNLLFVSPKFLLKPPFVWSTKDKIDFIQNLDHLIKMKTIVALDLDKVLEKDGILKDWKMLVEKNSIFKAMLGYDSYPRAIDLVRFCGNAYRHYNDESYRHLRTCYLEKFEIEKELAIVFPEIYLKLFGGLFEYARLFWIYHNRR</sequence>
<gene>
    <name evidence="1" type="ORF">V6N11_031820</name>
</gene>
<evidence type="ECO:0000313" key="2">
    <source>
        <dbReference type="Proteomes" id="UP001396334"/>
    </source>
</evidence>